<protein>
    <submittedName>
        <fullName evidence="1">Putative secreted protein</fullName>
    </submittedName>
</protein>
<evidence type="ECO:0000313" key="1">
    <source>
        <dbReference type="EMBL" id="MBW63791.1"/>
    </source>
</evidence>
<dbReference type="EMBL" id="GGFJ01014650">
    <property type="protein sequence ID" value="MBW63791.1"/>
    <property type="molecule type" value="Transcribed_RNA"/>
</dbReference>
<accession>A0A2M4CF43</accession>
<organism evidence="1">
    <name type="scientific">Anopheles marajoara</name>
    <dbReference type="NCBI Taxonomy" id="58244"/>
    <lineage>
        <taxon>Eukaryota</taxon>
        <taxon>Metazoa</taxon>
        <taxon>Ecdysozoa</taxon>
        <taxon>Arthropoda</taxon>
        <taxon>Hexapoda</taxon>
        <taxon>Insecta</taxon>
        <taxon>Pterygota</taxon>
        <taxon>Neoptera</taxon>
        <taxon>Endopterygota</taxon>
        <taxon>Diptera</taxon>
        <taxon>Nematocera</taxon>
        <taxon>Culicoidea</taxon>
        <taxon>Culicidae</taxon>
        <taxon>Anophelinae</taxon>
        <taxon>Anopheles</taxon>
    </lineage>
</organism>
<reference evidence="1" key="1">
    <citation type="submission" date="2018-01" db="EMBL/GenBank/DDBJ databases">
        <title>An insight into the sialome of Amazonian anophelines.</title>
        <authorList>
            <person name="Ribeiro J.M."/>
            <person name="Scarpassa V."/>
            <person name="Calvo E."/>
        </authorList>
    </citation>
    <scope>NUCLEOTIDE SEQUENCE</scope>
    <source>
        <tissue evidence="1">Salivary glands</tissue>
    </source>
</reference>
<name>A0A2M4CF43_9DIPT</name>
<dbReference type="AlphaFoldDB" id="A0A2M4CF43"/>
<sequence>MIVWLNERNILSVGLLFIRIELVCAARLRLLLRGDGQGHRFLRGTLDITLFRPTTIVVIVCGGPRDHRC</sequence>
<proteinExistence type="predicted"/>